<evidence type="ECO:0000313" key="7">
    <source>
        <dbReference type="EMBL" id="KAK3802248.1"/>
    </source>
</evidence>
<dbReference type="SUPFAM" id="SSF56112">
    <property type="entry name" value="Protein kinase-like (PK-like)"/>
    <property type="match status" value="1"/>
</dbReference>
<evidence type="ECO:0000256" key="1">
    <source>
        <dbReference type="ARBA" id="ARBA00022614"/>
    </source>
</evidence>
<dbReference type="PROSITE" id="PS51450">
    <property type="entry name" value="LRR"/>
    <property type="match status" value="3"/>
</dbReference>
<dbReference type="InterPro" id="IPR001611">
    <property type="entry name" value="Leu-rich_rpt"/>
</dbReference>
<dbReference type="GO" id="GO:0004672">
    <property type="term" value="F:protein kinase activity"/>
    <property type="evidence" value="ECO:0007669"/>
    <property type="project" value="InterPro"/>
</dbReference>
<organism evidence="7 8">
    <name type="scientific">Elysia crispata</name>
    <name type="common">lettuce slug</name>
    <dbReference type="NCBI Taxonomy" id="231223"/>
    <lineage>
        <taxon>Eukaryota</taxon>
        <taxon>Metazoa</taxon>
        <taxon>Spiralia</taxon>
        <taxon>Lophotrochozoa</taxon>
        <taxon>Mollusca</taxon>
        <taxon>Gastropoda</taxon>
        <taxon>Heterobranchia</taxon>
        <taxon>Euthyneura</taxon>
        <taxon>Panpulmonata</taxon>
        <taxon>Sacoglossa</taxon>
        <taxon>Placobranchoidea</taxon>
        <taxon>Plakobranchidae</taxon>
        <taxon>Elysia</taxon>
    </lineage>
</organism>
<evidence type="ECO:0000313" key="8">
    <source>
        <dbReference type="Proteomes" id="UP001283361"/>
    </source>
</evidence>
<dbReference type="Pfam" id="PF12796">
    <property type="entry name" value="Ank_2"/>
    <property type="match status" value="1"/>
</dbReference>
<dbReference type="Gene3D" id="3.80.10.10">
    <property type="entry name" value="Ribonuclease Inhibitor"/>
    <property type="match status" value="3"/>
</dbReference>
<dbReference type="SMART" id="SM00364">
    <property type="entry name" value="LRR_BAC"/>
    <property type="match status" value="6"/>
</dbReference>
<gene>
    <name evidence="7" type="ORF">RRG08_004536</name>
</gene>
<feature type="domain" description="Protein kinase" evidence="6">
    <location>
        <begin position="1248"/>
        <end position="1577"/>
    </location>
</feature>
<dbReference type="InterPro" id="IPR011009">
    <property type="entry name" value="Kinase-like_dom_sf"/>
</dbReference>
<dbReference type="GO" id="GO:0005524">
    <property type="term" value="F:ATP binding"/>
    <property type="evidence" value="ECO:0007669"/>
    <property type="project" value="UniProtKB-KW"/>
</dbReference>
<dbReference type="SMART" id="SM00220">
    <property type="entry name" value="S_TKc"/>
    <property type="match status" value="1"/>
</dbReference>
<proteinExistence type="predicted"/>
<dbReference type="Gene3D" id="3.30.200.20">
    <property type="entry name" value="Phosphorylase Kinase, domain 1"/>
    <property type="match status" value="1"/>
</dbReference>
<keyword evidence="4" id="KW-0067">ATP-binding</keyword>
<dbReference type="SMART" id="SM00369">
    <property type="entry name" value="LRR_TYP"/>
    <property type="match status" value="5"/>
</dbReference>
<evidence type="ECO:0000256" key="2">
    <source>
        <dbReference type="ARBA" id="ARBA00022737"/>
    </source>
</evidence>
<dbReference type="SUPFAM" id="SSF48403">
    <property type="entry name" value="Ankyrin repeat"/>
    <property type="match status" value="1"/>
</dbReference>
<dbReference type="Gene3D" id="1.25.40.20">
    <property type="entry name" value="Ankyrin repeat-containing domain"/>
    <property type="match status" value="1"/>
</dbReference>
<keyword evidence="1" id="KW-0433">Leucine-rich repeat</keyword>
<evidence type="ECO:0000256" key="3">
    <source>
        <dbReference type="ARBA" id="ARBA00022741"/>
    </source>
</evidence>
<dbReference type="Pfam" id="PF13855">
    <property type="entry name" value="LRR_8"/>
    <property type="match status" value="1"/>
</dbReference>
<dbReference type="InterPro" id="IPR032171">
    <property type="entry name" value="COR-A"/>
</dbReference>
<dbReference type="PANTHER" id="PTHR48056:SF81">
    <property type="entry name" value="RECEPTOR PROTEIN-TYROSINE KINASE CEPR1"/>
    <property type="match status" value="1"/>
</dbReference>
<dbReference type="InterPro" id="IPR002110">
    <property type="entry name" value="Ankyrin_rpt"/>
</dbReference>
<dbReference type="EMBL" id="JAWDGP010000260">
    <property type="protein sequence ID" value="KAK3802248.1"/>
    <property type="molecule type" value="Genomic_DNA"/>
</dbReference>
<protein>
    <recommendedName>
        <fullName evidence="6">Protein kinase domain-containing protein</fullName>
    </recommendedName>
</protein>
<dbReference type="Proteomes" id="UP001283361">
    <property type="component" value="Unassembled WGS sequence"/>
</dbReference>
<dbReference type="Pfam" id="PF16095">
    <property type="entry name" value="COR-A"/>
    <property type="match status" value="1"/>
</dbReference>
<dbReference type="Gene3D" id="1.10.510.10">
    <property type="entry name" value="Transferase(Phosphotransferase) domain 1"/>
    <property type="match status" value="1"/>
</dbReference>
<keyword evidence="3" id="KW-0547">Nucleotide-binding</keyword>
<reference evidence="7" key="1">
    <citation type="journal article" date="2023" name="G3 (Bethesda)">
        <title>A reference genome for the long-term kleptoplast-retaining sea slug Elysia crispata morphotype clarki.</title>
        <authorList>
            <person name="Eastman K.E."/>
            <person name="Pendleton A.L."/>
            <person name="Shaikh M.A."/>
            <person name="Suttiyut T."/>
            <person name="Ogas R."/>
            <person name="Tomko P."/>
            <person name="Gavelis G."/>
            <person name="Widhalm J.R."/>
            <person name="Wisecaver J.H."/>
        </authorList>
    </citation>
    <scope>NUCLEOTIDE SEQUENCE</scope>
    <source>
        <strain evidence="7">ECLA1</strain>
    </source>
</reference>
<accession>A0AAE1BA00</accession>
<dbReference type="InterPro" id="IPR003591">
    <property type="entry name" value="Leu-rich_rpt_typical-subtyp"/>
</dbReference>
<dbReference type="PANTHER" id="PTHR48056">
    <property type="entry name" value="LRR RECEPTOR-LIKE SERINE/THREONINE-PROTEIN KINASE-RELATED"/>
    <property type="match status" value="1"/>
</dbReference>
<sequence length="2137" mass="241097">MNIVEKVKIALKNANETEFLQLLLSVTNQELKAVFDADKWTLCQICELGYSSTLEHLLDLQILNVNDTYYDWTPIQYACKAGHSEIVKHLLKWDAVVKQDVWKEDSEFYLVSFHGHLDAAKILYEKYKDLVEDSDICYGLLYAACQGGHLPLVHMWLRPGHDINQLVSLVPSLDQCEFCYPLFAACQGKHMEVAVSLIKDCGACLKREIGEYFTDFTAKLVKSLCLVSPSKRELLFCLTKINLEYPLSQWFYPNWNKDNKENNENHSDYKEEEEKEEEEENLSEIIIFSVGNFLQQLSSEVLWHLPGLVQLDVSNNPFLTIERPLRPSELITNRLVALDVSHCEMESISSYLFMLPCLEDLNLSHNKLGSLDSSDSLPPNGKWKCERLKFFNVSYNNLIVLPYGLQGCSNMDSLIADHNQLVSLCPPWTCSLTVLNVSHNKLGSFPPSAEHFWRNSLKHIFIQHNEFDELPSTIVALDSLRHLNASNNKISKIPAGEKWRCQLFYLNLSHNVIGTDVRKASLSRVMSVKNEGPPKISFIGASMSKTLTELYLGDNRLKFVPEGIADMANLSLLDLKKNPAIVSLPHELGRLQKLLVLELEDISVEDKELQLLIASLNRKENSARDVIMYLERKRRNCIPSDIFKVVILGKGNKIFEQSLIQQLAHRKGKSETVPVVQHEEMLVTQIPIVLRRGNWRTSCQWGHAAVWEFPAVKFSSSVLPCFLTLNTLYLLQFEIDPRITPVSKICFKDLLEKVTFIQACVLRPEILVVLTFPEGTSNIDIQSAKNELSQRQQQFDFSRVKVFTLSAKPRNLSEQLDKLWEEVENFCMTMNDARFEKKRSLAQRKVPKSFLQVYQRVVQARETENLHVCTMEKFLEIIKCTCKDLKDCMEPEYNLEEFLLQNGAILHYSNFNQDLSNCVFLDPAWLFNILTTFLKSLTINQAKLSETEVKKKMGELLPSDYDYFPGFLALLETFNIGFRIVDSKNNNILVIPSLLQKHPPSTDLPEYPNSLKATRLYPTPTLPLAFWNHVISQLIAAFNRFSQSYWKFGYQSGDSQPGMEFKLRSGVESHKSFKMSRNQSLMGLKLSDKNVQFWRTGIFIIHDQGYMVVEKVECNDKSDEKTPGILVTVQTNESIDIKENLRKLAVIGIVRDELEEILEMFIPKFSDPLAAELKPFVLCPYCHKTTPMLGYVNIDGIHFTARDCAQEMLKKDIIVCQGGPTSLRQLVPELFFLELPEIMCLDFKDLKLNTDEKLGRGIAGEVLKGYFKEQEVAIKVFHQHHGIYRDMENSHSAVNTGQVHYNNCHPQTSTAEQTQQVKDRLESEQRKISNAFSEVRREVGILSKLQHRCVVTFLGVCVQPHLMLVMELAPLGSLRSELERRLAMKVDQLQVSTGLHGNSKVISEMVFSKNLTYKMVLQITSGISHLHSHQIIFRDLKPDNILLMSLEETDPINVKLSDYGISKFASLQGTSGLFGTVGYIAPEVLTKQAYTKKVDIFSLGIVMGEVLTGIPPVGPDQSSKVSDIGKDSIYPGHMQGYEVHCNFPCLEELMKECWSPRSEIRPEAADIVKKMKAKRFLLMHDSIWLDESAGLEVTCIYTCESNGRWIVWICESGPGCHRFFSVYDIKANCFSLKRMESSQGPAVTVMLKVGAKIWLACQGERMLFTLTRGSDRMFEIFEEILLDDIPTKLISFDFKQIQGELILAGLQDGSLTSFHRSICGKAYTISKVKLEEQDQTSDSEGLGIRRETGHGEIKLESYPVACICQVGTLCVAVASGADIHTFQVNHGDMSATGNGCVDIISNRAKISLDFLTEGFVPISSMASEGEKVECDSQFLWCCMTSAPFLVQVDVLNSQVILVLNISWSQGQDFMCVERHLPFFSSQRGHRSFKMTSDHSGTDHKPTKMRCATTFSVSAQGTSRSPPPIPPRQTSIECDISLHSLTISGDVLMIGTNCGGLLALPLASIDSPDGIFRGGGLSLQLEIFWHQQDSSFAHHGIGGFRQRGGSTVSSLSTTNCLSVARSTRQQIPTGEITLLLQAGTKMLSICTHQEKAIRRPRTISRGMSKQNTLQNTGSFPVVIPEDIGLEGWDFVDSETEGTSLLSASKSSCSSKDISNITVWDHISSEKLITIEEYGLGLS</sequence>
<keyword evidence="2" id="KW-0677">Repeat</keyword>
<evidence type="ECO:0000256" key="4">
    <source>
        <dbReference type="ARBA" id="ARBA00022840"/>
    </source>
</evidence>
<evidence type="ECO:0000259" key="6">
    <source>
        <dbReference type="PROSITE" id="PS50011"/>
    </source>
</evidence>
<evidence type="ECO:0000256" key="5">
    <source>
        <dbReference type="SAM" id="Coils"/>
    </source>
</evidence>
<dbReference type="InterPro" id="IPR000719">
    <property type="entry name" value="Prot_kinase_dom"/>
</dbReference>
<name>A0AAE1BA00_9GAST</name>
<dbReference type="InterPro" id="IPR032675">
    <property type="entry name" value="LRR_dom_sf"/>
</dbReference>
<keyword evidence="8" id="KW-1185">Reference proteome</keyword>
<dbReference type="Pfam" id="PF00069">
    <property type="entry name" value="Pkinase"/>
    <property type="match status" value="1"/>
</dbReference>
<dbReference type="SUPFAM" id="SSF52058">
    <property type="entry name" value="L domain-like"/>
    <property type="match status" value="1"/>
</dbReference>
<comment type="caution">
    <text evidence="7">The sequence shown here is derived from an EMBL/GenBank/DDBJ whole genome shotgun (WGS) entry which is preliminary data.</text>
</comment>
<keyword evidence="5" id="KW-0175">Coiled coil</keyword>
<dbReference type="PROSITE" id="PS50011">
    <property type="entry name" value="PROTEIN_KINASE_DOM"/>
    <property type="match status" value="1"/>
</dbReference>
<dbReference type="InterPro" id="IPR050647">
    <property type="entry name" value="Plant_LRR-RLKs"/>
</dbReference>
<feature type="coiled-coil region" evidence="5">
    <location>
        <begin position="1311"/>
        <end position="1338"/>
    </location>
</feature>
<dbReference type="InterPro" id="IPR036770">
    <property type="entry name" value="Ankyrin_rpt-contain_sf"/>
</dbReference>
<dbReference type="SMART" id="SM00248">
    <property type="entry name" value="ANK"/>
    <property type="match status" value="4"/>
</dbReference>